<dbReference type="Gene3D" id="3.40.50.80">
    <property type="entry name" value="Nucleotide-binding domain of ferredoxin-NADP reductase (FNR) module"/>
    <property type="match status" value="1"/>
</dbReference>
<accession>A0ABR7QKU9</accession>
<gene>
    <name evidence="2" type="ORF">H4O18_07420</name>
</gene>
<dbReference type="SUPFAM" id="SSF52343">
    <property type="entry name" value="Ferredoxin reductase-like, C-terminal NADP-linked domain"/>
    <property type="match status" value="1"/>
</dbReference>
<evidence type="ECO:0000313" key="2">
    <source>
        <dbReference type="EMBL" id="MBC8767815.1"/>
    </source>
</evidence>
<dbReference type="RefSeq" id="WP_187582977.1">
    <property type="nucleotide sequence ID" value="NZ_JACLHY010000005.1"/>
</dbReference>
<reference evidence="2 3" key="1">
    <citation type="submission" date="2020-08" db="EMBL/GenBank/DDBJ databases">
        <title>Arenibacter gaetbuli sp. nov., isolated from a sand dune.</title>
        <authorList>
            <person name="Park S."/>
            <person name="Yoon J.-H."/>
        </authorList>
    </citation>
    <scope>NUCLEOTIDE SEQUENCE [LARGE SCALE GENOMIC DNA]</scope>
    <source>
        <strain evidence="2 3">BSSL-BM3</strain>
    </source>
</reference>
<feature type="domain" description="Oxidoreductase FAD/NAD(P)-binding" evidence="1">
    <location>
        <begin position="27"/>
        <end position="125"/>
    </location>
</feature>
<dbReference type="PANTHER" id="PTHR47354">
    <property type="entry name" value="NADH OXIDOREDUCTASE HCR"/>
    <property type="match status" value="1"/>
</dbReference>
<organism evidence="2 3">
    <name type="scientific">Arenibacter arenosicollis</name>
    <dbReference type="NCBI Taxonomy" id="2762274"/>
    <lineage>
        <taxon>Bacteria</taxon>
        <taxon>Pseudomonadati</taxon>
        <taxon>Bacteroidota</taxon>
        <taxon>Flavobacteriia</taxon>
        <taxon>Flavobacteriales</taxon>
        <taxon>Flavobacteriaceae</taxon>
        <taxon>Arenibacter</taxon>
    </lineage>
</organism>
<dbReference type="EMBL" id="JACLHY010000005">
    <property type="protein sequence ID" value="MBC8767815.1"/>
    <property type="molecule type" value="Genomic_DNA"/>
</dbReference>
<dbReference type="PANTHER" id="PTHR47354:SF5">
    <property type="entry name" value="PROTEIN RFBI"/>
    <property type="match status" value="1"/>
</dbReference>
<keyword evidence="3" id="KW-1185">Reference proteome</keyword>
<dbReference type="PRINTS" id="PR00409">
    <property type="entry name" value="PHDIOXRDTASE"/>
</dbReference>
<dbReference type="Pfam" id="PF00175">
    <property type="entry name" value="NAD_binding_1"/>
    <property type="match status" value="1"/>
</dbReference>
<sequence>MSKAKINDSLLITEAWDSYVYKGKGTFIAAGSGITPFLPMFWDLKNKNVIENHQLIYANRMVKDIILKDELNLLFKEHYYNILSEEQSATYDYGRIDYDYLVSKIRVFDQYFYVCGPDAFMESVKKDLIRGGAKEDNIQTGY</sequence>
<dbReference type="InterPro" id="IPR001433">
    <property type="entry name" value="OxRdtase_FAD/NAD-bd"/>
</dbReference>
<dbReference type="InterPro" id="IPR050415">
    <property type="entry name" value="MRET"/>
</dbReference>
<comment type="caution">
    <text evidence="2">The sequence shown here is derived from an EMBL/GenBank/DDBJ whole genome shotgun (WGS) entry which is preliminary data.</text>
</comment>
<proteinExistence type="predicted"/>
<name>A0ABR7QKU9_9FLAO</name>
<evidence type="ECO:0000259" key="1">
    <source>
        <dbReference type="Pfam" id="PF00175"/>
    </source>
</evidence>
<dbReference type="InterPro" id="IPR039261">
    <property type="entry name" value="FNR_nucleotide-bd"/>
</dbReference>
<dbReference type="Proteomes" id="UP000618952">
    <property type="component" value="Unassembled WGS sequence"/>
</dbReference>
<evidence type="ECO:0000313" key="3">
    <source>
        <dbReference type="Proteomes" id="UP000618952"/>
    </source>
</evidence>
<protein>
    <recommendedName>
        <fullName evidence="1">Oxidoreductase FAD/NAD(P)-binding domain-containing protein</fullName>
    </recommendedName>
</protein>